<reference evidence="1 2" key="1">
    <citation type="submission" date="2016-04" db="EMBL/GenBank/DDBJ databases">
        <title>Chloroflexus islandicus sp. nov., a thermophilic filamentous anoxygenic phototrophic bacterium from geyser Strokkur (Iceland).</title>
        <authorList>
            <person name="Gaisin V.A."/>
            <person name="Kalashnikov A.M."/>
            <person name="Sukhacheva M.V."/>
            <person name="Grouzdev D.S."/>
            <person name="Ivanov T.M."/>
            <person name="Kuznetsov B."/>
            <person name="Gorlenko V.M."/>
        </authorList>
    </citation>
    <scope>NUCLEOTIDE SEQUENCE [LARGE SCALE GENOMIC DNA]</scope>
    <source>
        <strain evidence="2">isl-2</strain>
    </source>
</reference>
<name>A0A178MB79_9CHLR</name>
<dbReference type="Proteomes" id="UP000078287">
    <property type="component" value="Unassembled WGS sequence"/>
</dbReference>
<evidence type="ECO:0000313" key="1">
    <source>
        <dbReference type="EMBL" id="OAN46012.1"/>
    </source>
</evidence>
<dbReference type="EMBL" id="LWQS01000049">
    <property type="protein sequence ID" value="OAN46012.1"/>
    <property type="molecule type" value="Genomic_DNA"/>
</dbReference>
<protein>
    <submittedName>
        <fullName evidence="1">Uncharacterized protein</fullName>
    </submittedName>
</protein>
<dbReference type="AlphaFoldDB" id="A0A178MB79"/>
<organism evidence="1 2">
    <name type="scientific">Chloroflexus islandicus</name>
    <dbReference type="NCBI Taxonomy" id="1707952"/>
    <lineage>
        <taxon>Bacteria</taxon>
        <taxon>Bacillati</taxon>
        <taxon>Chloroflexota</taxon>
        <taxon>Chloroflexia</taxon>
        <taxon>Chloroflexales</taxon>
        <taxon>Chloroflexineae</taxon>
        <taxon>Chloroflexaceae</taxon>
        <taxon>Chloroflexus</taxon>
    </lineage>
</organism>
<dbReference type="STRING" id="1707952.A6A03_01785"/>
<gene>
    <name evidence="1" type="ORF">A6A03_01785</name>
</gene>
<keyword evidence="2" id="KW-1185">Reference proteome</keyword>
<proteinExistence type="predicted"/>
<dbReference type="RefSeq" id="WP_066786683.1">
    <property type="nucleotide sequence ID" value="NZ_LWQS01000049.1"/>
</dbReference>
<accession>A0A178MB79</accession>
<evidence type="ECO:0000313" key="2">
    <source>
        <dbReference type="Proteomes" id="UP000078287"/>
    </source>
</evidence>
<comment type="caution">
    <text evidence="1">The sequence shown here is derived from an EMBL/GenBank/DDBJ whole genome shotgun (WGS) entry which is preliminary data.</text>
</comment>
<sequence length="353" mass="39311">MPFSRHSFILFVFAGLIGLIAPIAQPVTAQSDPIQMQLITDVTGSVFVYFPSLPASHYEIRWQWNEPPTDEAEWQSLHPFSGAYYRYVTSPPDTGNPVCQHHTFYAELRDLSGDIITLSTPFTIDKEVDVLINVLWPEQAMNGYTNQDSLVVQVIDQQDCSGLQRGRLSIGGMSHNLVITPPDQTAPLYAYQIPLQEGEMRVQFFIQDKMRNTSLQDFTLVRDVTPPTLANTRAAIQSMDQPAQLTITGQFSDVYAPLPWAIEWQFLNSDGAAIGDPVFHTLNAEEVRSTESAFLTTDGIPFQINVSVGAIPDQAAALHVKLFDRAGNSQAIAPVQFATFAQTYNLYIPLIDR</sequence>
<dbReference type="OrthoDB" id="142338at2"/>